<keyword evidence="4" id="KW-0540">Nuclease</keyword>
<keyword evidence="4" id="KW-0269">Exonuclease</keyword>
<dbReference type="Pfam" id="PF03372">
    <property type="entry name" value="Exo_endo_phos"/>
    <property type="match status" value="1"/>
</dbReference>
<accession>A0A4R2P7L5</accession>
<evidence type="ECO:0000259" key="3">
    <source>
        <dbReference type="Pfam" id="PF03372"/>
    </source>
</evidence>
<evidence type="ECO:0000313" key="5">
    <source>
        <dbReference type="Proteomes" id="UP000295399"/>
    </source>
</evidence>
<dbReference type="InParanoid" id="A0A4R2P7L5"/>
<organism evidence="4 5">
    <name type="scientific">Rhodothalassium salexigens DSM 2132</name>
    <dbReference type="NCBI Taxonomy" id="1188247"/>
    <lineage>
        <taxon>Bacteria</taxon>
        <taxon>Pseudomonadati</taxon>
        <taxon>Pseudomonadota</taxon>
        <taxon>Alphaproteobacteria</taxon>
        <taxon>Rhodothalassiales</taxon>
        <taxon>Rhodothalassiaceae</taxon>
        <taxon>Rhodothalassium</taxon>
    </lineage>
</organism>
<dbReference type="SUPFAM" id="SSF56219">
    <property type="entry name" value="DNase I-like"/>
    <property type="match status" value="1"/>
</dbReference>
<dbReference type="GO" id="GO:0004519">
    <property type="term" value="F:endonuclease activity"/>
    <property type="evidence" value="ECO:0007669"/>
    <property type="project" value="UniProtKB-KW"/>
</dbReference>
<sequence>MARVSRRVAAVSLVSLGLWLAPGAPAGAEPLVPAKADGAVRIATFNVSLYRDAAGALVADLDAGSDQAHAIAEIIQRVRPDVLLLNEIDHDPQGRAVALLQERYLAEPHNGAAPVFYPHRFVAPVNTGQPSGHDLNRDGKVDAQGGPDAWGYGVHPGQYGMAVLSKLAIDTEAVRTFQHFRWADMPGAKLPDDPATEAPGDWYGPDILRALPLSSKSHWDVPLRLEDGRALHLLASHPTPPGFDGPEDRNGRRNHDEIRLWADYVTPGAADYLYDDRGGRGGLDDRAAFVIAGDLNADPDDGDATAAIAQLLDHPRIETQPEPASDGAVAAARRQGGANDRQWGDPATDTADFNDGAPSGAGGVGNLRVDYVLPGGPGVTIVAAGVFWPDPDSRVFRLVGDYPFPSSDHRLVWVDVRVGE</sequence>
<comment type="caution">
    <text evidence="4">The sequence shown here is derived from an EMBL/GenBank/DDBJ whole genome shotgun (WGS) entry which is preliminary data.</text>
</comment>
<feature type="chain" id="PRO_5021010102" evidence="2">
    <location>
        <begin position="27"/>
        <end position="420"/>
    </location>
</feature>
<evidence type="ECO:0000313" key="4">
    <source>
        <dbReference type="EMBL" id="TCP30797.1"/>
    </source>
</evidence>
<evidence type="ECO:0000256" key="1">
    <source>
        <dbReference type="SAM" id="MobiDB-lite"/>
    </source>
</evidence>
<evidence type="ECO:0000256" key="2">
    <source>
        <dbReference type="SAM" id="SignalP"/>
    </source>
</evidence>
<feature type="region of interest" description="Disordered" evidence="1">
    <location>
        <begin position="332"/>
        <end position="359"/>
    </location>
</feature>
<keyword evidence="4" id="KW-0255">Endonuclease</keyword>
<keyword evidence="4" id="KW-0378">Hydrolase</keyword>
<name>A0A4R2P7L5_RHOSA</name>
<dbReference type="InterPro" id="IPR005135">
    <property type="entry name" value="Endo/exonuclease/phosphatase"/>
</dbReference>
<reference evidence="4 5" key="1">
    <citation type="submission" date="2019-03" db="EMBL/GenBank/DDBJ databases">
        <title>Genomic Encyclopedia of Type Strains, Phase IV (KMG-IV): sequencing the most valuable type-strain genomes for metagenomic binning, comparative biology and taxonomic classification.</title>
        <authorList>
            <person name="Goeker M."/>
        </authorList>
    </citation>
    <scope>NUCLEOTIDE SEQUENCE [LARGE SCALE GENOMIC DNA]</scope>
    <source>
        <strain evidence="4 5">DSM 2132</strain>
    </source>
</reference>
<dbReference type="Gene3D" id="3.60.10.10">
    <property type="entry name" value="Endonuclease/exonuclease/phosphatase"/>
    <property type="match status" value="1"/>
</dbReference>
<protein>
    <submittedName>
        <fullName evidence="4">Endonuclease/exonuclease/phosphatase family protein</fullName>
    </submittedName>
</protein>
<dbReference type="GO" id="GO:0004527">
    <property type="term" value="F:exonuclease activity"/>
    <property type="evidence" value="ECO:0007669"/>
    <property type="project" value="UniProtKB-KW"/>
</dbReference>
<dbReference type="AlphaFoldDB" id="A0A4R2P7L5"/>
<dbReference type="InterPro" id="IPR036691">
    <property type="entry name" value="Endo/exonu/phosph_ase_sf"/>
</dbReference>
<keyword evidence="5" id="KW-1185">Reference proteome</keyword>
<dbReference type="Proteomes" id="UP000295399">
    <property type="component" value="Unassembled WGS sequence"/>
</dbReference>
<proteinExistence type="predicted"/>
<dbReference type="EMBL" id="SLXO01000013">
    <property type="protein sequence ID" value="TCP30797.1"/>
    <property type="molecule type" value="Genomic_DNA"/>
</dbReference>
<keyword evidence="2" id="KW-0732">Signal</keyword>
<feature type="signal peptide" evidence="2">
    <location>
        <begin position="1"/>
        <end position="26"/>
    </location>
</feature>
<feature type="domain" description="Endonuclease/exonuclease/phosphatase" evidence="3">
    <location>
        <begin position="44"/>
        <end position="409"/>
    </location>
</feature>
<gene>
    <name evidence="4" type="ORF">EV659_11350</name>
</gene>